<evidence type="ECO:0000259" key="5">
    <source>
        <dbReference type="PROSITE" id="PS51918"/>
    </source>
</evidence>
<dbReference type="STRING" id="273116.gene:9381076"/>
<dbReference type="GO" id="GO:0046872">
    <property type="term" value="F:metal ion binding"/>
    <property type="evidence" value="ECO:0007669"/>
    <property type="project" value="UniProtKB-KW"/>
</dbReference>
<keyword evidence="1" id="KW-0949">S-adenosyl-L-methionine</keyword>
<reference evidence="6 7" key="1">
    <citation type="journal article" date="1999" name="Proc. Jpn. Acad.">
        <title>Determination of the complete genomic DNA sequence of Thermoplasma volvanium GSS1.</title>
        <authorList>
            <person name="Kawashima T."/>
            <person name="Yamamoto Y."/>
            <person name="Aramaki H."/>
            <person name="Nunoshiba T."/>
            <person name="Kawamoto T."/>
            <person name="Watanabe K."/>
            <person name="Yamazaki M."/>
            <person name="Kanehori K."/>
            <person name="Amano N."/>
            <person name="Ohya Y."/>
            <person name="Makino K."/>
            <person name="Suzuki M."/>
        </authorList>
    </citation>
    <scope>NUCLEOTIDE SEQUENCE [LARGE SCALE GENOMIC DNA]</scope>
    <source>
        <strain evidence="7">ATCC 51530 / DSM 4299 / JCM 9571 / NBRC 15438 / GSS1</strain>
    </source>
</reference>
<reference evidence="6 7" key="2">
    <citation type="journal article" date="2000" name="Proc. Natl. Acad. Sci. U.S.A.">
        <title>Archaeal adaptation to higher temperatures revealed by genomic sequence of Thermoplasma volcanium.</title>
        <authorList>
            <person name="Kawashima T."/>
            <person name="Amano N."/>
            <person name="Koike H."/>
            <person name="Makino S."/>
            <person name="Higuchi S."/>
            <person name="Kawashima-Ohya Y."/>
            <person name="Watanabe K."/>
            <person name="Yamazaki M."/>
            <person name="Kanehori K."/>
            <person name="Kawamoto T."/>
            <person name="Nunoshiba T."/>
            <person name="Yamamoto Y."/>
            <person name="Aramaki H."/>
            <person name="Makino K."/>
            <person name="Suzuki M."/>
        </authorList>
    </citation>
    <scope>NUCLEOTIDE SEQUENCE [LARGE SCALE GENOMIC DNA]</scope>
    <source>
        <strain evidence="7">ATCC 51530 / DSM 4299 / JCM 9571 / NBRC 15438 / GSS1</strain>
    </source>
</reference>
<protein>
    <submittedName>
        <fullName evidence="6">Molybdopterin cofactor biosynthetic protein</fullName>
    </submittedName>
</protein>
<keyword evidence="2" id="KW-0479">Metal-binding</keyword>
<feature type="domain" description="Radical SAM core" evidence="5">
    <location>
        <begin position="22"/>
        <end position="234"/>
    </location>
</feature>
<gene>
    <name evidence="6" type="ORF">TVG0312436</name>
</gene>
<dbReference type="GO" id="GO:0003824">
    <property type="term" value="F:catalytic activity"/>
    <property type="evidence" value="ECO:0007669"/>
    <property type="project" value="InterPro"/>
</dbReference>
<dbReference type="SUPFAM" id="SSF102114">
    <property type="entry name" value="Radical SAM enzymes"/>
    <property type="match status" value="1"/>
</dbReference>
<dbReference type="HOGENOM" id="CLU_009273_4_5_2"/>
<dbReference type="EMBL" id="BA000011">
    <property type="protein sequence ID" value="BAB59444.1"/>
    <property type="molecule type" value="Genomic_DNA"/>
</dbReference>
<dbReference type="InterPro" id="IPR022563">
    <property type="entry name" value="DUF3463"/>
</dbReference>
<evidence type="ECO:0000256" key="4">
    <source>
        <dbReference type="ARBA" id="ARBA00023014"/>
    </source>
</evidence>
<dbReference type="NCBIfam" id="TIGR03961">
    <property type="entry name" value="rSAM_PTO1314"/>
    <property type="match status" value="1"/>
</dbReference>
<dbReference type="AlphaFoldDB" id="Q97C03"/>
<dbReference type="PROSITE" id="PS51918">
    <property type="entry name" value="RADICAL_SAM"/>
    <property type="match status" value="1"/>
</dbReference>
<dbReference type="KEGG" id="tvo:TVG0312436"/>
<dbReference type="SFLD" id="SFLDS00029">
    <property type="entry name" value="Radical_SAM"/>
    <property type="match status" value="1"/>
</dbReference>
<dbReference type="CDD" id="cd01335">
    <property type="entry name" value="Radical_SAM"/>
    <property type="match status" value="1"/>
</dbReference>
<organism evidence="6 7">
    <name type="scientific">Thermoplasma volcanium (strain ATCC 51530 / DSM 4299 / JCM 9571 / NBRC 15438 / GSS1)</name>
    <dbReference type="NCBI Taxonomy" id="273116"/>
    <lineage>
        <taxon>Archaea</taxon>
        <taxon>Methanobacteriati</taxon>
        <taxon>Thermoplasmatota</taxon>
        <taxon>Thermoplasmata</taxon>
        <taxon>Thermoplasmatales</taxon>
        <taxon>Thermoplasmataceae</taxon>
        <taxon>Thermoplasma</taxon>
    </lineage>
</organism>
<dbReference type="GO" id="GO:0051539">
    <property type="term" value="F:4 iron, 4 sulfur cluster binding"/>
    <property type="evidence" value="ECO:0007669"/>
    <property type="project" value="UniProtKB-KW"/>
</dbReference>
<sequence length="336" mass="38509">MAIIEPIIGRSIKRKMGGMRGKKMPFIAGHKLLYTCNLRCDMCPFWRRKDERLLSIDEEIMMMDSLASAGVSFMGFEGGEPLLRNDLEDILRESHRRFHTSLVTNGWLLKNRASSIAKYLDYLFVSIDGLKETHDKQRGVPGSFEHALEGIEEAKKYVQVAISTTITTYNMNEITKVVELAKDLGVGINVQVSYDYSTANNLSPEKKALYDVLLSLKKMKEDGYPIVNSKEYFDTLISSWYYGIKWACKPWSTVNIDPQGRIVMPCYVLNEYAGSSKVWETDIVRLWNTYDWSQYESCNKCSLSCYLEPSIFSWKKLSMVNERIIGSIANYISSML</sequence>
<accession>Q97C03</accession>
<dbReference type="GO" id="GO:0006783">
    <property type="term" value="P:heme biosynthetic process"/>
    <property type="evidence" value="ECO:0007669"/>
    <property type="project" value="TreeGrafter"/>
</dbReference>
<keyword evidence="7" id="KW-1185">Reference proteome</keyword>
<dbReference type="eggNOG" id="arCOG00938">
    <property type="taxonomic scope" value="Archaea"/>
</dbReference>
<evidence type="ECO:0000256" key="3">
    <source>
        <dbReference type="ARBA" id="ARBA00023004"/>
    </source>
</evidence>
<dbReference type="PaxDb" id="273116-14324517"/>
<dbReference type="PhylomeDB" id="Q97C03"/>
<name>Q97C03_THEVO</name>
<dbReference type="InterPro" id="IPR050377">
    <property type="entry name" value="Radical_SAM_PqqE_MftC-like"/>
</dbReference>
<dbReference type="Pfam" id="PF11946">
    <property type="entry name" value="DUF3463"/>
    <property type="match status" value="1"/>
</dbReference>
<dbReference type="InterPro" id="IPR007197">
    <property type="entry name" value="rSAM"/>
</dbReference>
<dbReference type="InterPro" id="IPR013785">
    <property type="entry name" value="Aldolase_TIM"/>
</dbReference>
<dbReference type="Gene3D" id="3.20.20.70">
    <property type="entry name" value="Aldolase class I"/>
    <property type="match status" value="1"/>
</dbReference>
<evidence type="ECO:0000256" key="1">
    <source>
        <dbReference type="ARBA" id="ARBA00022691"/>
    </source>
</evidence>
<keyword evidence="3" id="KW-0408">Iron</keyword>
<dbReference type="Pfam" id="PF04055">
    <property type="entry name" value="Radical_SAM"/>
    <property type="match status" value="1"/>
</dbReference>
<proteinExistence type="predicted"/>
<dbReference type="InterPro" id="IPR058240">
    <property type="entry name" value="rSAM_sf"/>
</dbReference>
<evidence type="ECO:0000313" key="6">
    <source>
        <dbReference type="EMBL" id="BAB59444.1"/>
    </source>
</evidence>
<dbReference type="Proteomes" id="UP000001017">
    <property type="component" value="Chromosome"/>
</dbReference>
<dbReference type="PANTHER" id="PTHR11228">
    <property type="entry name" value="RADICAL SAM DOMAIN PROTEIN"/>
    <property type="match status" value="1"/>
</dbReference>
<evidence type="ECO:0000313" key="7">
    <source>
        <dbReference type="Proteomes" id="UP000001017"/>
    </source>
</evidence>
<dbReference type="RefSeq" id="WP_010916557.1">
    <property type="nucleotide sequence ID" value="NC_002689.2"/>
</dbReference>
<dbReference type="OrthoDB" id="5620at2157"/>
<dbReference type="PANTHER" id="PTHR11228:SF7">
    <property type="entry name" value="PQQA PEPTIDE CYCLASE"/>
    <property type="match status" value="1"/>
</dbReference>
<evidence type="ECO:0000256" key="2">
    <source>
        <dbReference type="ARBA" id="ARBA00022723"/>
    </source>
</evidence>
<keyword evidence="4" id="KW-0411">Iron-sulfur</keyword>
<dbReference type="InterPro" id="IPR023863">
    <property type="entry name" value="rSAM_PTO1314"/>
</dbReference>
<dbReference type="SFLD" id="SFLDG01067">
    <property type="entry name" value="SPASM/twitch_domain_containing"/>
    <property type="match status" value="1"/>
</dbReference>
<dbReference type="GeneID" id="1440815"/>